<dbReference type="RefSeq" id="XP_021873279.1">
    <property type="nucleotide sequence ID" value="XM_022017999.1"/>
</dbReference>
<organism evidence="3 4">
    <name type="scientific">Kockovaella imperatae</name>
    <dbReference type="NCBI Taxonomy" id="4999"/>
    <lineage>
        <taxon>Eukaryota</taxon>
        <taxon>Fungi</taxon>
        <taxon>Dikarya</taxon>
        <taxon>Basidiomycota</taxon>
        <taxon>Agaricomycotina</taxon>
        <taxon>Tremellomycetes</taxon>
        <taxon>Tremellales</taxon>
        <taxon>Cuniculitremaceae</taxon>
        <taxon>Kockovaella</taxon>
    </lineage>
</organism>
<dbReference type="EMBL" id="NBSH01000003">
    <property type="protein sequence ID" value="ORX39416.1"/>
    <property type="molecule type" value="Genomic_DNA"/>
</dbReference>
<name>A0A1Y1UPN0_9TREE</name>
<sequence>MLFHLSAFSVILIIVLGAFYYRNRLAPMARVVIPYLPTPLAARLSNYTPLTTFSFSDQAAAGISSRNFDLEENIGEGSGENRVGLDQAGVEEVRRIMAIERCTFDQARLIRHNRILAKNGIAPDGTPMDKKAITRLS</sequence>
<dbReference type="InterPro" id="IPR018559">
    <property type="entry name" value="DUF2015"/>
</dbReference>
<dbReference type="Proteomes" id="UP000193218">
    <property type="component" value="Unassembled WGS sequence"/>
</dbReference>
<dbReference type="FunCoup" id="A0A1Y1UPN0">
    <property type="interactions" value="1"/>
</dbReference>
<keyword evidence="2" id="KW-0732">Signal</keyword>
<accession>A0A1Y1UPN0</accession>
<dbReference type="PANTHER" id="PTHR28023:SF1">
    <property type="entry name" value="UPF0357 PROTEIN YCL012C"/>
    <property type="match status" value="1"/>
</dbReference>
<dbReference type="Pfam" id="PF09435">
    <property type="entry name" value="DUF2015"/>
    <property type="match status" value="1"/>
</dbReference>
<keyword evidence="4" id="KW-1185">Reference proteome</keyword>
<comment type="similarity">
    <text evidence="1">Belongs to the UPF0357 family.</text>
</comment>
<dbReference type="OrthoDB" id="447314at2759"/>
<dbReference type="AlphaFoldDB" id="A0A1Y1UPN0"/>
<dbReference type="PANTHER" id="PTHR28023">
    <property type="entry name" value="UPF0357 PROTEIN YCL012C"/>
    <property type="match status" value="1"/>
</dbReference>
<gene>
    <name evidence="3" type="ORF">BD324DRAFT_649491</name>
</gene>
<comment type="caution">
    <text evidence="3">The sequence shown here is derived from an EMBL/GenBank/DDBJ whole genome shotgun (WGS) entry which is preliminary data.</text>
</comment>
<reference evidence="3 4" key="1">
    <citation type="submission" date="2017-03" db="EMBL/GenBank/DDBJ databases">
        <title>Widespread Adenine N6-methylation of Active Genes in Fungi.</title>
        <authorList>
            <consortium name="DOE Joint Genome Institute"/>
            <person name="Mondo S.J."/>
            <person name="Dannebaum R.O."/>
            <person name="Kuo R.C."/>
            <person name="Louie K.B."/>
            <person name="Bewick A.J."/>
            <person name="Labutti K."/>
            <person name="Haridas S."/>
            <person name="Kuo A."/>
            <person name="Salamov A."/>
            <person name="Ahrendt S.R."/>
            <person name="Lau R."/>
            <person name="Bowen B.P."/>
            <person name="Lipzen A."/>
            <person name="Sullivan W."/>
            <person name="Andreopoulos W.B."/>
            <person name="Clum A."/>
            <person name="Lindquist E."/>
            <person name="Daum C."/>
            <person name="Northen T.R."/>
            <person name="Ramamoorthy G."/>
            <person name="Schmitz R.J."/>
            <person name="Gryganskyi A."/>
            <person name="Culley D."/>
            <person name="Magnuson J."/>
            <person name="James T.Y."/>
            <person name="O'Malley M.A."/>
            <person name="Stajich J.E."/>
            <person name="Spatafora J.W."/>
            <person name="Visel A."/>
            <person name="Grigoriev I.V."/>
        </authorList>
    </citation>
    <scope>NUCLEOTIDE SEQUENCE [LARGE SCALE GENOMIC DNA]</scope>
    <source>
        <strain evidence="3 4">NRRL Y-17943</strain>
    </source>
</reference>
<protein>
    <submittedName>
        <fullName evidence="3">Uncharacterized protein</fullName>
    </submittedName>
</protein>
<dbReference type="GeneID" id="33559808"/>
<evidence type="ECO:0000256" key="1">
    <source>
        <dbReference type="ARBA" id="ARBA00008325"/>
    </source>
</evidence>
<evidence type="ECO:0000313" key="3">
    <source>
        <dbReference type="EMBL" id="ORX39416.1"/>
    </source>
</evidence>
<proteinExistence type="inferred from homology"/>
<dbReference type="InParanoid" id="A0A1Y1UPN0"/>
<evidence type="ECO:0000313" key="4">
    <source>
        <dbReference type="Proteomes" id="UP000193218"/>
    </source>
</evidence>
<evidence type="ECO:0000256" key="2">
    <source>
        <dbReference type="ARBA" id="ARBA00022729"/>
    </source>
</evidence>